<feature type="region of interest" description="Disordered" evidence="1">
    <location>
        <begin position="1"/>
        <end position="21"/>
    </location>
</feature>
<dbReference type="Proteomes" id="UP001342631">
    <property type="component" value="Unassembled WGS sequence"/>
</dbReference>
<dbReference type="EMBL" id="BTTX01000001">
    <property type="protein sequence ID" value="GMU04547.1"/>
    <property type="molecule type" value="Genomic_DNA"/>
</dbReference>
<gene>
    <name evidence="3" type="ORF">ASNO1_07990</name>
</gene>
<dbReference type="Gene3D" id="3.90.1570.10">
    <property type="entry name" value="tt1808, chain A"/>
    <property type="match status" value="1"/>
</dbReference>
<keyword evidence="4" id="KW-1185">Reference proteome</keyword>
<comment type="caution">
    <text evidence="3">The sequence shown here is derived from an EMBL/GenBank/DDBJ whole genome shotgun (WGS) entry which is preliminary data.</text>
</comment>
<sequence>MASAPDGLTCDDEGDRMKKKPATTADLDALPETQVGEIINGELHVSPLLKPLDSFFASYFLVELIQFFDKRMRGAGGWLIVRKAEVGLGGDILVPDLLGWRRERAPRISEPDPIIPTPDWVGEVLTPETELLDRELKLPLYERAGIPHVWFIERESRLLELFLLKAGRYERRAISLDAEPVRIEPFEALTLDCSYLWEQLD</sequence>
<accession>A0ABQ6QKL4</accession>
<dbReference type="CDD" id="cd06260">
    <property type="entry name" value="DUF820-like"/>
    <property type="match status" value="1"/>
</dbReference>
<dbReference type="SUPFAM" id="SSF52980">
    <property type="entry name" value="Restriction endonuclease-like"/>
    <property type="match status" value="1"/>
</dbReference>
<dbReference type="PANTHER" id="PTHR34107">
    <property type="entry name" value="SLL0198 PROTEIN-RELATED"/>
    <property type="match status" value="1"/>
</dbReference>
<proteinExistence type="predicted"/>
<evidence type="ECO:0000256" key="1">
    <source>
        <dbReference type="SAM" id="MobiDB-lite"/>
    </source>
</evidence>
<evidence type="ECO:0000313" key="3">
    <source>
        <dbReference type="EMBL" id="GMU04547.1"/>
    </source>
</evidence>
<dbReference type="InterPro" id="IPR008538">
    <property type="entry name" value="Uma2"/>
</dbReference>
<evidence type="ECO:0000313" key="4">
    <source>
        <dbReference type="Proteomes" id="UP001342631"/>
    </source>
</evidence>
<reference evidence="3 4" key="1">
    <citation type="journal article" date="2024" name="Arch. Microbiol.">
        <title>Corallococcus caeni sp. nov., a novel myxobacterium isolated from activated sludge.</title>
        <authorList>
            <person name="Tomita S."/>
            <person name="Nakai R."/>
            <person name="Kuroda K."/>
            <person name="Kurashita H."/>
            <person name="Hatamoto M."/>
            <person name="Yamaguchi T."/>
            <person name="Narihiro T."/>
        </authorList>
    </citation>
    <scope>NUCLEOTIDE SEQUENCE [LARGE SCALE GENOMIC DNA]</scope>
    <source>
        <strain evidence="3 4">NO1</strain>
    </source>
</reference>
<evidence type="ECO:0000259" key="2">
    <source>
        <dbReference type="Pfam" id="PF05685"/>
    </source>
</evidence>
<feature type="domain" description="Putative restriction endonuclease" evidence="2">
    <location>
        <begin position="35"/>
        <end position="191"/>
    </location>
</feature>
<name>A0ABQ6QKL4_9BACT</name>
<dbReference type="InterPro" id="IPR011335">
    <property type="entry name" value="Restrct_endonuc-II-like"/>
</dbReference>
<protein>
    <recommendedName>
        <fullName evidence="2">Putative restriction endonuclease domain-containing protein</fullName>
    </recommendedName>
</protein>
<organism evidence="3 4">
    <name type="scientific">Corallococcus caeni</name>
    <dbReference type="NCBI Taxonomy" id="3082388"/>
    <lineage>
        <taxon>Bacteria</taxon>
        <taxon>Pseudomonadati</taxon>
        <taxon>Myxococcota</taxon>
        <taxon>Myxococcia</taxon>
        <taxon>Myxococcales</taxon>
        <taxon>Cystobacterineae</taxon>
        <taxon>Myxococcaceae</taxon>
        <taxon>Corallococcus</taxon>
    </lineage>
</organism>
<dbReference type="PANTHER" id="PTHR34107:SF4">
    <property type="entry name" value="SLL1222 PROTEIN"/>
    <property type="match status" value="1"/>
</dbReference>
<dbReference type="Pfam" id="PF05685">
    <property type="entry name" value="Uma2"/>
    <property type="match status" value="1"/>
</dbReference>
<dbReference type="InterPro" id="IPR012296">
    <property type="entry name" value="Nuclease_put_TT1808"/>
</dbReference>